<dbReference type="OrthoDB" id="71736at2759"/>
<evidence type="ECO:0000256" key="5">
    <source>
        <dbReference type="ARBA" id="ARBA00022840"/>
    </source>
</evidence>
<keyword evidence="7 10" id="KW-0505">Motor protein</keyword>
<dbReference type="PROSITE" id="PS51456">
    <property type="entry name" value="MYOSIN_MOTOR"/>
    <property type="match status" value="1"/>
</dbReference>
<dbReference type="Gene3D" id="3.40.850.10">
    <property type="entry name" value="Kinesin motor domain"/>
    <property type="match status" value="1"/>
</dbReference>
<dbReference type="PROSITE" id="PS50178">
    <property type="entry name" value="ZF_FYVE"/>
    <property type="match status" value="1"/>
</dbReference>
<dbReference type="AlphaFoldDB" id="A0A024USW9"/>
<dbReference type="RefSeq" id="XP_008862855.1">
    <property type="nucleotide sequence ID" value="XM_008864633.1"/>
</dbReference>
<dbReference type="CDD" id="cd00124">
    <property type="entry name" value="MYSc"/>
    <property type="match status" value="1"/>
</dbReference>
<dbReference type="Gene3D" id="1.20.58.530">
    <property type="match status" value="1"/>
</dbReference>
<dbReference type="GO" id="GO:0000146">
    <property type="term" value="F:microfilament motor activity"/>
    <property type="evidence" value="ECO:0007669"/>
    <property type="project" value="TreeGrafter"/>
</dbReference>
<keyword evidence="2 10" id="KW-0547">Nucleotide-binding</keyword>
<evidence type="ECO:0000256" key="6">
    <source>
        <dbReference type="ARBA" id="ARBA00023123"/>
    </source>
</evidence>
<keyword evidence="4" id="KW-0862">Zinc</keyword>
<dbReference type="PROSITE" id="PS50096">
    <property type="entry name" value="IQ"/>
    <property type="match status" value="1"/>
</dbReference>
<dbReference type="Gene3D" id="3.30.40.10">
    <property type="entry name" value="Zinc/RING finger domain, C3HC4 (zinc finger)"/>
    <property type="match status" value="1"/>
</dbReference>
<dbReference type="Gene3D" id="1.20.5.4820">
    <property type="match status" value="1"/>
</dbReference>
<dbReference type="EMBL" id="KI913953">
    <property type="protein sequence ID" value="ETW09050.1"/>
    <property type="molecule type" value="Genomic_DNA"/>
</dbReference>
<feature type="domain" description="Myosin motor" evidence="12">
    <location>
        <begin position="7"/>
        <end position="738"/>
    </location>
</feature>
<feature type="region of interest" description="Actin-binding" evidence="10">
    <location>
        <begin position="605"/>
        <end position="627"/>
    </location>
</feature>
<dbReference type="InterPro" id="IPR027417">
    <property type="entry name" value="P-loop_NTPase"/>
</dbReference>
<keyword evidence="1" id="KW-0479">Metal-binding</keyword>
<keyword evidence="5 10" id="KW-0067">ATP-binding</keyword>
<evidence type="ECO:0000259" key="11">
    <source>
        <dbReference type="PROSITE" id="PS50178"/>
    </source>
</evidence>
<evidence type="ECO:0000256" key="7">
    <source>
        <dbReference type="ARBA" id="ARBA00023175"/>
    </source>
</evidence>
<sequence length="1218" mass="136671">MDADDRIADDNLADHAELSEAFVVDAIESRYRRNLVYTLAGSILLAVNPFRAIEGLYGEGVLRAYESPNPVPHVYGVASAAYRALQQPARALSNQTILISGDSGSGKTESTKRILDYFMHVGRSSSHSATISSSDHLTRHIVAANRVLEAFGNAHTLRNANSSRFGKFIQLDFRHGHALVSASIQTYLLETVRIVSRTPVERNYHVFYELLRGAAMADLSTWQLLPSPSFASQDDGARRTAAIDSFRYLGHGPSTTADASISVHHDDAALYVDLEKAMMSLGLPSHDVFRIVAAVLHLGNICFDQMECHSSDDIPSQAMAEAAVLLHVPLRDLRTALTTRTLVVANEVQVLPLSPQDAGQARDGLAKALYARLFDWLVDCINTRLSIPSSPSPSSRSSSPASTSWIGVLDIFGFEHFAVNSFEQLCINYTNEVLHQQFIEHVFKMEQAEYAAEGLDWMPLAYEDNADRVELFSAKHTGLFALLDEESLLAQGSDAAFASKLSRERGNHRRFKASHGQQSQRKFTIDHFAGPVEYTATGFREKNVGVLAHDVVGLLQGSTSRDSFVRRLFQSDSGSIVRHPHRTSLALHKKTKRHESVAGQFQTQLGALMKRLDTTQLHYVRCLKPNSTADSMAWHRPLLLEQLRCHGVVDAIRMARLGFPIRMTHDAFWCRYRAVVGWSLHESARPHDLARALVERKFPSQQSGERRPGLMTSEHIQVGVTKVFLHGTAHTVLESHRAAVERATKLVLAHALRGFVCRRRFLCLRRTTMWCQRQVRRTQTIRRQHGHATKLQRVVKVWLTTQRCRQRLLQEHDAATTIQTFVRLVLLRQKYSRRRQCAVVLQRWWHRCCQRRHDLAPQRVQERMQALPSPSRPASIVRSSWAADSELSNGSHVMNDVIWRTSSIPLLLSPEAETSWRGIVHHADRSIHHVTAPHPVPPSPRIAPVLPPLTFVDPATLPPLTDYFSCWACTKRFKALYRRRYCCMSCRHVVCGRCSNVVGTIAGKTARVCLVCAALHQGTTETSPVPRGHAVMHPAVWHQPWPEPPIPSTETSRLAAVAQLDLDNLQHDVMIQHICTMVYHTWPGAVAFVGIMDQTKQIMLTSVGCSMFPKQLTRDVALCAHTVCETRPLVVMDATKDPRFMYNPLVKGGRRTKKFTFYMGAQLVDEESRHVLGTIAVLHTIPRKMPVQQCELQVLENFAGVVSHQLTRSKTARESSFV</sequence>
<dbReference type="Gene3D" id="1.20.5.190">
    <property type="match status" value="1"/>
</dbReference>
<evidence type="ECO:0000256" key="8">
    <source>
        <dbReference type="ARBA" id="ARBA00023203"/>
    </source>
</evidence>
<dbReference type="GO" id="GO:0007015">
    <property type="term" value="P:actin filament organization"/>
    <property type="evidence" value="ECO:0007669"/>
    <property type="project" value="TreeGrafter"/>
</dbReference>
<dbReference type="InterPro" id="IPR036961">
    <property type="entry name" value="Kinesin_motor_dom_sf"/>
</dbReference>
<protein>
    <recommendedName>
        <fullName evidence="14">Myosin motor domain-containing protein</fullName>
    </recommendedName>
</protein>
<dbReference type="Gene3D" id="1.20.120.720">
    <property type="entry name" value="Myosin VI head, motor domain, U50 subdomain"/>
    <property type="match status" value="1"/>
</dbReference>
<dbReference type="PANTHER" id="PTHR13140">
    <property type="entry name" value="MYOSIN"/>
    <property type="match status" value="1"/>
</dbReference>
<evidence type="ECO:0000313" key="13">
    <source>
        <dbReference type="EMBL" id="ETW09050.1"/>
    </source>
</evidence>
<dbReference type="PANTHER" id="PTHR13140:SF845">
    <property type="entry name" value="MYOSIN-LIKE PROTEIN"/>
    <property type="match status" value="1"/>
</dbReference>
<dbReference type="SUPFAM" id="SSF52540">
    <property type="entry name" value="P-loop containing nucleoside triphosphate hydrolases"/>
    <property type="match status" value="1"/>
</dbReference>
<evidence type="ECO:0000256" key="2">
    <source>
        <dbReference type="ARBA" id="ARBA00022741"/>
    </source>
</evidence>
<dbReference type="GO" id="GO:0051015">
    <property type="term" value="F:actin filament binding"/>
    <property type="evidence" value="ECO:0007669"/>
    <property type="project" value="TreeGrafter"/>
</dbReference>
<feature type="binding site" evidence="10">
    <location>
        <begin position="101"/>
        <end position="108"/>
    </location>
    <ligand>
        <name>ATP</name>
        <dbReference type="ChEBI" id="CHEBI:30616"/>
    </ligand>
</feature>
<evidence type="ECO:0008006" key="14">
    <source>
        <dbReference type="Google" id="ProtNLM"/>
    </source>
</evidence>
<dbReference type="GeneID" id="20078566"/>
<dbReference type="InterPro" id="IPR011011">
    <property type="entry name" value="Znf_FYVE_PHD"/>
</dbReference>
<dbReference type="GO" id="GO:0016020">
    <property type="term" value="C:membrane"/>
    <property type="evidence" value="ECO:0007669"/>
    <property type="project" value="TreeGrafter"/>
</dbReference>
<dbReference type="GO" id="GO:0005737">
    <property type="term" value="C:cytoplasm"/>
    <property type="evidence" value="ECO:0007669"/>
    <property type="project" value="TreeGrafter"/>
</dbReference>
<evidence type="ECO:0000256" key="3">
    <source>
        <dbReference type="ARBA" id="ARBA00022771"/>
    </source>
</evidence>
<keyword evidence="8 10" id="KW-0009">Actin-binding</keyword>
<keyword evidence="6 10" id="KW-0518">Myosin</keyword>
<dbReference type="VEuPathDB" id="FungiDB:H310_01516"/>
<dbReference type="Pfam" id="PF00063">
    <property type="entry name" value="Myosin_head"/>
    <property type="match status" value="1"/>
</dbReference>
<dbReference type="InterPro" id="IPR017455">
    <property type="entry name" value="Znf_FYVE-rel"/>
</dbReference>
<dbReference type="SMART" id="SM00242">
    <property type="entry name" value="MYSc"/>
    <property type="match status" value="1"/>
</dbReference>
<dbReference type="Gene3D" id="1.10.10.820">
    <property type="match status" value="1"/>
</dbReference>
<evidence type="ECO:0000256" key="1">
    <source>
        <dbReference type="ARBA" id="ARBA00022723"/>
    </source>
</evidence>
<dbReference type="InterPro" id="IPR001609">
    <property type="entry name" value="Myosin_head_motor_dom-like"/>
</dbReference>
<dbReference type="GO" id="GO:0016459">
    <property type="term" value="C:myosin complex"/>
    <property type="evidence" value="ECO:0007669"/>
    <property type="project" value="UniProtKB-KW"/>
</dbReference>
<evidence type="ECO:0000256" key="4">
    <source>
        <dbReference type="ARBA" id="ARBA00022833"/>
    </source>
</evidence>
<dbReference type="eggNOG" id="KOG0160">
    <property type="taxonomic scope" value="Eukaryota"/>
</dbReference>
<reference evidence="13" key="1">
    <citation type="submission" date="2013-12" db="EMBL/GenBank/DDBJ databases">
        <title>The Genome Sequence of Aphanomyces invadans NJM9701.</title>
        <authorList>
            <consortium name="The Broad Institute Genomics Platform"/>
            <person name="Russ C."/>
            <person name="Tyler B."/>
            <person name="van West P."/>
            <person name="Dieguez-Uribeondo J."/>
            <person name="Young S.K."/>
            <person name="Zeng Q."/>
            <person name="Gargeya S."/>
            <person name="Fitzgerald M."/>
            <person name="Abouelleil A."/>
            <person name="Alvarado L."/>
            <person name="Chapman S.B."/>
            <person name="Gainer-Dewar J."/>
            <person name="Goldberg J."/>
            <person name="Griggs A."/>
            <person name="Gujja S."/>
            <person name="Hansen M."/>
            <person name="Howarth C."/>
            <person name="Imamovic A."/>
            <person name="Ireland A."/>
            <person name="Larimer J."/>
            <person name="McCowan C."/>
            <person name="Murphy C."/>
            <person name="Pearson M."/>
            <person name="Poon T.W."/>
            <person name="Priest M."/>
            <person name="Roberts A."/>
            <person name="Saif S."/>
            <person name="Shea T."/>
            <person name="Sykes S."/>
            <person name="Wortman J."/>
            <person name="Nusbaum C."/>
            <person name="Birren B."/>
        </authorList>
    </citation>
    <scope>NUCLEOTIDE SEQUENCE [LARGE SCALE GENOMIC DNA]</scope>
    <source>
        <strain evidence="13">NJM9701</strain>
    </source>
</reference>
<evidence type="ECO:0000256" key="9">
    <source>
        <dbReference type="PROSITE-ProRule" id="PRU00091"/>
    </source>
</evidence>
<accession>A0A024USW9</accession>
<dbReference type="STRING" id="157072.A0A024USW9"/>
<evidence type="ECO:0000256" key="10">
    <source>
        <dbReference type="PROSITE-ProRule" id="PRU00782"/>
    </source>
</evidence>
<dbReference type="SUPFAM" id="SSF55781">
    <property type="entry name" value="GAF domain-like"/>
    <property type="match status" value="1"/>
</dbReference>
<dbReference type="PRINTS" id="PR00193">
    <property type="entry name" value="MYOSINHEAVY"/>
</dbReference>
<organism evidence="13">
    <name type="scientific">Aphanomyces invadans</name>
    <dbReference type="NCBI Taxonomy" id="157072"/>
    <lineage>
        <taxon>Eukaryota</taxon>
        <taxon>Sar</taxon>
        <taxon>Stramenopiles</taxon>
        <taxon>Oomycota</taxon>
        <taxon>Saprolegniomycetes</taxon>
        <taxon>Saprolegniales</taxon>
        <taxon>Verrucalvaceae</taxon>
        <taxon>Aphanomyces</taxon>
    </lineage>
</organism>
<dbReference type="GO" id="GO:0005524">
    <property type="term" value="F:ATP binding"/>
    <property type="evidence" value="ECO:0007669"/>
    <property type="project" value="UniProtKB-UniRule"/>
</dbReference>
<dbReference type="GO" id="GO:0008270">
    <property type="term" value="F:zinc ion binding"/>
    <property type="evidence" value="ECO:0007669"/>
    <property type="project" value="UniProtKB-KW"/>
</dbReference>
<comment type="similarity">
    <text evidence="10">Belongs to the TRAFAC class myosin-kinesin ATPase superfamily. Myosin family.</text>
</comment>
<evidence type="ECO:0000259" key="12">
    <source>
        <dbReference type="PROSITE" id="PS51456"/>
    </source>
</evidence>
<dbReference type="SUPFAM" id="SSF57903">
    <property type="entry name" value="FYVE/PHD zinc finger"/>
    <property type="match status" value="1"/>
</dbReference>
<name>A0A024USW9_9STRA</name>
<dbReference type="InterPro" id="IPR029016">
    <property type="entry name" value="GAF-like_dom_sf"/>
</dbReference>
<proteinExistence type="inferred from homology"/>
<feature type="domain" description="FYVE-type" evidence="11">
    <location>
        <begin position="966"/>
        <end position="1017"/>
    </location>
</feature>
<gene>
    <name evidence="13" type="ORF">H310_01516</name>
</gene>
<dbReference type="InterPro" id="IPR013083">
    <property type="entry name" value="Znf_RING/FYVE/PHD"/>
</dbReference>
<keyword evidence="3 9" id="KW-0863">Zinc-finger</keyword>
<dbReference type="Gene3D" id="3.30.450.40">
    <property type="match status" value="1"/>
</dbReference>